<dbReference type="KEGG" id="dcr:108222108"/>
<evidence type="ECO:0000313" key="2">
    <source>
        <dbReference type="EMBL" id="WOG83601.1"/>
    </source>
</evidence>
<evidence type="ECO:0000313" key="3">
    <source>
        <dbReference type="Proteomes" id="UP000077755"/>
    </source>
</evidence>
<keyword evidence="3" id="KW-1185">Reference proteome</keyword>
<reference evidence="2" key="2">
    <citation type="submission" date="2022-03" db="EMBL/GenBank/DDBJ databases">
        <title>Draft title - Genomic analysis of global carrot germplasm unveils the trajectory of domestication and the origin of high carotenoid orange carrot.</title>
        <authorList>
            <person name="Iorizzo M."/>
            <person name="Ellison S."/>
            <person name="Senalik D."/>
            <person name="Macko-Podgorni A."/>
            <person name="Grzebelus D."/>
            <person name="Bostan H."/>
            <person name="Rolling W."/>
            <person name="Curaba J."/>
            <person name="Simon P."/>
        </authorList>
    </citation>
    <scope>NUCLEOTIDE SEQUENCE</scope>
    <source>
        <tissue evidence="2">Leaf</tissue>
    </source>
</reference>
<dbReference type="InterPro" id="IPR011043">
    <property type="entry name" value="Gal_Oxase/kelch_b-propeller"/>
</dbReference>
<dbReference type="InterPro" id="IPR017451">
    <property type="entry name" value="F-box-assoc_interact_dom"/>
</dbReference>
<dbReference type="AlphaFoldDB" id="A0AAF0W5Z1"/>
<dbReference type="Proteomes" id="UP000077755">
    <property type="component" value="Chromosome 1"/>
</dbReference>
<gene>
    <name evidence="2" type="ORF">DCAR_0102778</name>
</gene>
<reference evidence="2" key="1">
    <citation type="journal article" date="2016" name="Nat. Genet.">
        <title>A high-quality carrot genome assembly provides new insights into carotenoid accumulation and asterid genome evolution.</title>
        <authorList>
            <person name="Iorizzo M."/>
            <person name="Ellison S."/>
            <person name="Senalik D."/>
            <person name="Zeng P."/>
            <person name="Satapoomin P."/>
            <person name="Huang J."/>
            <person name="Bowman M."/>
            <person name="Iovene M."/>
            <person name="Sanseverino W."/>
            <person name="Cavagnaro P."/>
            <person name="Yildiz M."/>
            <person name="Macko-Podgorni A."/>
            <person name="Moranska E."/>
            <person name="Grzebelus E."/>
            <person name="Grzebelus D."/>
            <person name="Ashrafi H."/>
            <person name="Zheng Z."/>
            <person name="Cheng S."/>
            <person name="Spooner D."/>
            <person name="Van Deynze A."/>
            <person name="Simon P."/>
        </authorList>
    </citation>
    <scope>NUCLEOTIDE SEQUENCE</scope>
    <source>
        <tissue evidence="2">Leaf</tissue>
    </source>
</reference>
<dbReference type="EMBL" id="CP093343">
    <property type="protein sequence ID" value="WOG83601.1"/>
    <property type="molecule type" value="Genomic_DNA"/>
</dbReference>
<dbReference type="InterPro" id="IPR055290">
    <property type="entry name" value="At3g26010-like"/>
</dbReference>
<dbReference type="PANTHER" id="PTHR35546:SF115">
    <property type="entry name" value="F-BOX DOMAIN-CONTAINING PROTEIN"/>
    <property type="match status" value="1"/>
</dbReference>
<dbReference type="SUPFAM" id="SSF50965">
    <property type="entry name" value="Galactose oxidase, central domain"/>
    <property type="match status" value="1"/>
</dbReference>
<protein>
    <recommendedName>
        <fullName evidence="1">F-box associated beta-propeller type 1 domain-containing protein</fullName>
    </recommendedName>
</protein>
<name>A0AAF0W5Z1_DAUCS</name>
<sequence length="406" mass="47335">MDARLKSCTSNKSRSQLKSFRSHEAVLNNEDLLTLILFRVPWTQLKVLKCVSRQWHSLITTSLPPLRASGLFCKGHLGFDKLYFVPLDDPNFASPLRARTFNLDHEKILFLHSCNGLLLCSAGFPDSYNPRNCNWYVYNPSTNQLAALPKHPDNVYFMDHIGLAFEPSKSPHYKVIAFIMTTRGNLFGDFHIYSSETGTWRVSVQSFSTRGMHFKHGVYWNGSIHWLSRLESPLHSKSSLSECLYFNVDQGRLGTFPRPPIHLRSRTERTVYFGESEDHLHVTEVRVGDTSLSVYEMKSDYSEWFVKYQIDLDPIFKVFPQRRARSFYKATSDDKIAYEFNVLSLIRRENFREDSFLVLEIHGQVIRYNLINRSFKLVRDLGVCLRATVSYWPFTTIHVWPYIEFL</sequence>
<dbReference type="Pfam" id="PF07734">
    <property type="entry name" value="FBA_1"/>
    <property type="match status" value="1"/>
</dbReference>
<dbReference type="InterPro" id="IPR006527">
    <property type="entry name" value="F-box-assoc_dom_typ1"/>
</dbReference>
<proteinExistence type="predicted"/>
<accession>A0AAF0W5Z1</accession>
<dbReference type="PANTHER" id="PTHR35546">
    <property type="entry name" value="F-BOX PROTEIN INTERACTION DOMAIN PROTEIN-RELATED"/>
    <property type="match status" value="1"/>
</dbReference>
<feature type="domain" description="F-box associated beta-propeller type 1" evidence="1">
    <location>
        <begin position="107"/>
        <end position="318"/>
    </location>
</feature>
<evidence type="ECO:0000259" key="1">
    <source>
        <dbReference type="Pfam" id="PF07734"/>
    </source>
</evidence>
<organism evidence="2 3">
    <name type="scientific">Daucus carota subsp. sativus</name>
    <name type="common">Carrot</name>
    <dbReference type="NCBI Taxonomy" id="79200"/>
    <lineage>
        <taxon>Eukaryota</taxon>
        <taxon>Viridiplantae</taxon>
        <taxon>Streptophyta</taxon>
        <taxon>Embryophyta</taxon>
        <taxon>Tracheophyta</taxon>
        <taxon>Spermatophyta</taxon>
        <taxon>Magnoliopsida</taxon>
        <taxon>eudicotyledons</taxon>
        <taxon>Gunneridae</taxon>
        <taxon>Pentapetalae</taxon>
        <taxon>asterids</taxon>
        <taxon>campanulids</taxon>
        <taxon>Apiales</taxon>
        <taxon>Apiaceae</taxon>
        <taxon>Apioideae</taxon>
        <taxon>Scandiceae</taxon>
        <taxon>Daucinae</taxon>
        <taxon>Daucus</taxon>
        <taxon>Daucus sect. Daucus</taxon>
    </lineage>
</organism>
<dbReference type="NCBIfam" id="TIGR01640">
    <property type="entry name" value="F_box_assoc_1"/>
    <property type="match status" value="1"/>
</dbReference>